<feature type="region of interest" description="Disordered" evidence="18">
    <location>
        <begin position="1633"/>
        <end position="1653"/>
    </location>
</feature>
<dbReference type="UniPathway" id="UPA00045"/>
<dbReference type="Gene3D" id="3.20.20.70">
    <property type="entry name" value="Aldolase class I"/>
    <property type="match status" value="2"/>
</dbReference>
<dbReference type="InterPro" id="IPR002489">
    <property type="entry name" value="Glu_synth_asu_C"/>
</dbReference>
<keyword evidence="13" id="KW-0411">Iron-sulfur</keyword>
<dbReference type="Pfam" id="PF04898">
    <property type="entry name" value="Glu_syn_central"/>
    <property type="match status" value="1"/>
</dbReference>
<sequence>MNAAWRFLIFLPVGFSWVNSFSTRHDVLKKTHVAPFAPLRGRSLFGYRDEPGISLGHNHLVEERDACGVGFIANPNKPAHSIVTRAIGAVSCMEHRGGCAADGVSGDGCGMMLDIPWGILESEISAVKDARAEGKMLGVGMLFMSLDEGEQELARKIITESATEGGLGVVAFRKVPLNKDVLGEAALATMPHIEQVIISADPEQSSEDSFGRSLYLLRRQLRGIGEQNGLFVNELYVASLSVKTITYKGMVQGKDLGNLYLDLINEDYISRFAIYHRRFSTNTMPRWPLAQPMRVVGHNGEINTLLGNVNWMRARASCQESCDISDLLVSAGGEDGEELRRCEVSFDPNFGPLVDLLASDSANLDSIMDLYTNAGRSFSEVIMLMVPSAFENGRLMKGKEGAAKVAAEKLLSFHRFHAPLQEAWDGPALLVFSNGNTLGAQLDRNGLRPARYTRLRDGTIYLMSETGVVPTDPADVVEKGRLGPGELLEINLETGEFLDDATIKNAVAESQDWGERLAKTQSSLAPMPFGDHWNVKIPGEETRTAQNLVATQMAFGWGVEDLEMCIADMAANGAEPIFSMGDDAPIAVLSEKPQVLYNYFKQRFAQVTNPAIDPLREGDVMSLDVFIGKRGHVLSDDDSDTVLVRLDSPVVNRPELDTLSDNPDIKGARVSTRFPRADGPEGLKAALEALKLQVVTLVEQGHHMIILSDMVDADNNEAEITKDEAYIPPLLALGTIHLNLISEGVRLSTAIIVETAQCWSTHHLACLVAYGASAVHPYLALDAVKGWTESTKVQKAMTSGRITKMDTEKTMANYRQSLNKGMLKIMSKIGISLLTSYNGAQIMEAVGIGEDLIDYAFTGTPSRIGGLTLNDAGRELFALLDQAFPNDEPVTKLDMQGFVRVKEGKEVHLNSPKAARMLQQAVGYKNGGHKDTDVYEAWSKSMQTGPPSNLRDLFAIDSDRPPVPLEEVESIESIMCRFNTGAMSLGALSRECHETLAIAMNRINGKSNSGEGGEDTSRLWALGDVDEHGKSAKFPHLKGLVQGDEISSAIKQIASGRFGVTPYYLATASQLEIKVSQGAKPGEGGQLPGPKVSGYIATVRGAKEGVPLISPPPHHDIYSIEDLAQLIFDLKAINPAAMVSVKLVAEPGIGTVAAGVAKAGADVVQVSGHDGGTGAASLSSIKHAGSPWELGLSETHRVLTECQLRDLVTVRVDGGMRTGRDVVIGALLGAEEFGFGTLAMVAAGCVMARVCHLNSCPVGVTTQRPELREKFPGQPEHVVNYLAMVAEETRALLADLGLKSVDEAVGQARHMVKDRVDSGVTKTDGLVTTFMTDLPDTFEPPSYPNVKTARLNFEGADMWDDEVMKMPEVQAVMDAGKGEVTLELDVISTDRTVGTRISGELVRRRVNKAAEKGQSPAEVKLNLHLSGSVGQSFGAFLSDGISMHLKGEANDYVGKGMGGGTISIRAPDTATFNEGISDHIILGNTCLYGATQGKLFAAGGAGERFGVRNSGVDTVVEGAGDHLCEYMTGGSVVVLGKTGRNIGAGMTGGLAYVLDVQAAADGLPLEKDLIMLNTGSVRAGRIVSQAGAEKLHSLVEEHARLTGSGKAQYVLDNWEAVLPRFWQLVPNTEEENVHVKMEEPKEEKAEKKAPVMA</sequence>
<keyword evidence="14" id="KW-0314">Glutamate biosynthesis</keyword>
<dbReference type="InterPro" id="IPR006982">
    <property type="entry name" value="Glu_synth_centr_N"/>
</dbReference>
<evidence type="ECO:0000256" key="15">
    <source>
        <dbReference type="ARBA" id="ARBA00023291"/>
    </source>
</evidence>
<keyword evidence="19" id="KW-0732">Signal</keyword>
<feature type="chain" id="PRO_5031361628" description="glutamate synthase (ferredoxin)" evidence="19">
    <location>
        <begin position="21"/>
        <end position="1653"/>
    </location>
</feature>
<dbReference type="InterPro" id="IPR036485">
    <property type="entry name" value="Glu_synth_asu_C_sf"/>
</dbReference>
<feature type="signal peptide" evidence="19">
    <location>
        <begin position="1"/>
        <end position="20"/>
    </location>
</feature>
<evidence type="ECO:0000256" key="4">
    <source>
        <dbReference type="ARBA" id="ARBA00004909"/>
    </source>
</evidence>
<dbReference type="GO" id="GO:0051538">
    <property type="term" value="F:3 iron, 4 sulfur cluster binding"/>
    <property type="evidence" value="ECO:0007669"/>
    <property type="project" value="UniProtKB-KW"/>
</dbReference>
<dbReference type="CDD" id="cd02808">
    <property type="entry name" value="GltS_FMN"/>
    <property type="match status" value="1"/>
</dbReference>
<name>A0A7S2G4D5_9STRA</name>
<comment type="pathway">
    <text evidence="4">Nitrogen metabolism.</text>
</comment>
<dbReference type="InterPro" id="IPR029055">
    <property type="entry name" value="Ntn_hydrolases_N"/>
</dbReference>
<dbReference type="SUPFAM" id="SSF51395">
    <property type="entry name" value="FMN-linked oxidoreductases"/>
    <property type="match status" value="1"/>
</dbReference>
<dbReference type="GO" id="GO:0016041">
    <property type="term" value="F:glutamate synthase (ferredoxin) activity"/>
    <property type="evidence" value="ECO:0007669"/>
    <property type="project" value="UniProtKB-EC"/>
</dbReference>
<dbReference type="Gene3D" id="3.60.20.10">
    <property type="entry name" value="Glutamine Phosphoribosylpyrophosphate, subunit 1, domain 1"/>
    <property type="match status" value="1"/>
</dbReference>
<evidence type="ECO:0000256" key="11">
    <source>
        <dbReference type="ARBA" id="ARBA00023002"/>
    </source>
</evidence>
<comment type="similarity">
    <text evidence="5">Belongs to the glutamate synthase family.</text>
</comment>
<evidence type="ECO:0000256" key="10">
    <source>
        <dbReference type="ARBA" id="ARBA00022962"/>
    </source>
</evidence>
<comment type="cofactor">
    <cofactor evidence="2">
        <name>[3Fe-4S] cluster</name>
        <dbReference type="ChEBI" id="CHEBI:21137"/>
    </cofactor>
</comment>
<dbReference type="InterPro" id="IPR017932">
    <property type="entry name" value="GATase_2_dom"/>
</dbReference>
<comment type="cofactor">
    <cofactor evidence="1">
        <name>FMN</name>
        <dbReference type="ChEBI" id="CHEBI:58210"/>
    </cofactor>
</comment>
<feature type="domain" description="Glutamine amidotransferase type-2" evidence="20">
    <location>
        <begin position="67"/>
        <end position="493"/>
    </location>
</feature>
<accession>A0A7S2G4D5</accession>
<evidence type="ECO:0000256" key="3">
    <source>
        <dbReference type="ARBA" id="ARBA00004802"/>
    </source>
</evidence>
<keyword evidence="7" id="KW-0285">Flavoprotein</keyword>
<dbReference type="Pfam" id="PF01493">
    <property type="entry name" value="GXGXG"/>
    <property type="match status" value="1"/>
</dbReference>
<evidence type="ECO:0000256" key="16">
    <source>
        <dbReference type="ARBA" id="ARBA00037928"/>
    </source>
</evidence>
<protein>
    <recommendedName>
        <fullName evidence="17">glutamate synthase (ferredoxin)</fullName>
        <ecNumber evidence="17">1.4.7.1</ecNumber>
    </recommendedName>
</protein>
<evidence type="ECO:0000256" key="5">
    <source>
        <dbReference type="ARBA" id="ARBA00009716"/>
    </source>
</evidence>
<dbReference type="Pfam" id="PF01645">
    <property type="entry name" value="Glu_synthase"/>
    <property type="match status" value="1"/>
</dbReference>
<keyword evidence="12" id="KW-0408">Iron</keyword>
<dbReference type="GO" id="GO:0019676">
    <property type="term" value="P:ammonia assimilation cycle"/>
    <property type="evidence" value="ECO:0007669"/>
    <property type="project" value="TreeGrafter"/>
</dbReference>
<evidence type="ECO:0000313" key="21">
    <source>
        <dbReference type="EMBL" id="CAD9431811.1"/>
    </source>
</evidence>
<dbReference type="InterPro" id="IPR050711">
    <property type="entry name" value="ET-N_metabolism_enzyme"/>
</dbReference>
<dbReference type="EC" id="1.4.7.1" evidence="17"/>
<dbReference type="CDD" id="cd00713">
    <property type="entry name" value="GltS"/>
    <property type="match status" value="1"/>
</dbReference>
<dbReference type="Pfam" id="PF00310">
    <property type="entry name" value="GATase_2"/>
    <property type="match status" value="1"/>
</dbReference>
<organism evidence="21">
    <name type="scientific">Octactis speculum</name>
    <dbReference type="NCBI Taxonomy" id="3111310"/>
    <lineage>
        <taxon>Eukaryota</taxon>
        <taxon>Sar</taxon>
        <taxon>Stramenopiles</taxon>
        <taxon>Ochrophyta</taxon>
        <taxon>Dictyochophyceae</taxon>
        <taxon>Dictyochales</taxon>
        <taxon>Dictyochaceae</taxon>
        <taxon>Octactis</taxon>
    </lineage>
</organism>
<evidence type="ECO:0000256" key="12">
    <source>
        <dbReference type="ARBA" id="ARBA00023004"/>
    </source>
</evidence>
<dbReference type="GO" id="GO:0046872">
    <property type="term" value="F:metal ion binding"/>
    <property type="evidence" value="ECO:0007669"/>
    <property type="project" value="UniProtKB-KW"/>
</dbReference>
<evidence type="ECO:0000256" key="14">
    <source>
        <dbReference type="ARBA" id="ARBA00023164"/>
    </source>
</evidence>
<dbReference type="EMBL" id="HBGS01031674">
    <property type="protein sequence ID" value="CAD9431811.1"/>
    <property type="molecule type" value="Transcribed_RNA"/>
</dbReference>
<dbReference type="PANTHER" id="PTHR11938">
    <property type="entry name" value="FAD NADPH DEHYDROGENASE/OXIDOREDUCTASE"/>
    <property type="match status" value="1"/>
</dbReference>
<keyword evidence="8" id="KW-0288">FMN</keyword>
<comment type="pathway">
    <text evidence="16">Amino-acid biosynthesis; L-glutamate biosynthesis via GLT pathway; L-glutamate from 2-oxoglutarate and L-glutamine (ferredoxin route): step 1/1.</text>
</comment>
<evidence type="ECO:0000256" key="17">
    <source>
        <dbReference type="ARBA" id="ARBA00039085"/>
    </source>
</evidence>
<evidence type="ECO:0000259" key="20">
    <source>
        <dbReference type="PROSITE" id="PS51278"/>
    </source>
</evidence>
<keyword evidence="9" id="KW-0479">Metal-binding</keyword>
<reference evidence="21" key="1">
    <citation type="submission" date="2021-01" db="EMBL/GenBank/DDBJ databases">
        <authorList>
            <person name="Corre E."/>
            <person name="Pelletier E."/>
            <person name="Niang G."/>
            <person name="Scheremetjew M."/>
            <person name="Finn R."/>
            <person name="Kale V."/>
            <person name="Holt S."/>
            <person name="Cochrane G."/>
            <person name="Meng A."/>
            <person name="Brown T."/>
            <person name="Cohen L."/>
        </authorList>
    </citation>
    <scope>NUCLEOTIDE SEQUENCE</scope>
    <source>
        <strain evidence="21">CCMP1381</strain>
    </source>
</reference>
<evidence type="ECO:0000256" key="13">
    <source>
        <dbReference type="ARBA" id="ARBA00023014"/>
    </source>
</evidence>
<evidence type="ECO:0000256" key="19">
    <source>
        <dbReference type="SAM" id="SignalP"/>
    </source>
</evidence>
<dbReference type="Gene3D" id="2.160.20.60">
    <property type="entry name" value="Glutamate synthase, alpha subunit, C-terminal domain"/>
    <property type="match status" value="1"/>
</dbReference>
<dbReference type="PROSITE" id="PS51278">
    <property type="entry name" value="GATASE_TYPE_2"/>
    <property type="match status" value="1"/>
</dbReference>
<dbReference type="SUPFAM" id="SSF56235">
    <property type="entry name" value="N-terminal nucleophile aminohydrolases (Ntn hydrolases)"/>
    <property type="match status" value="1"/>
</dbReference>
<evidence type="ECO:0000256" key="7">
    <source>
        <dbReference type="ARBA" id="ARBA00022630"/>
    </source>
</evidence>
<evidence type="ECO:0000256" key="9">
    <source>
        <dbReference type="ARBA" id="ARBA00022723"/>
    </source>
</evidence>
<dbReference type="NCBIfam" id="NF008730">
    <property type="entry name" value="PRK11750.1"/>
    <property type="match status" value="1"/>
</dbReference>
<evidence type="ECO:0000256" key="2">
    <source>
        <dbReference type="ARBA" id="ARBA00001927"/>
    </source>
</evidence>
<keyword evidence="11" id="KW-0560">Oxidoreductase</keyword>
<gene>
    <name evidence="21" type="ORF">DSPE1174_LOCUS16221</name>
</gene>
<evidence type="ECO:0000256" key="1">
    <source>
        <dbReference type="ARBA" id="ARBA00001917"/>
    </source>
</evidence>
<keyword evidence="10" id="KW-0315">Glutamine amidotransferase</keyword>
<evidence type="ECO:0000256" key="8">
    <source>
        <dbReference type="ARBA" id="ARBA00022643"/>
    </source>
</evidence>
<dbReference type="PANTHER" id="PTHR11938:SF133">
    <property type="entry name" value="GLUTAMATE SYNTHASE (NADH)"/>
    <property type="match status" value="1"/>
</dbReference>
<dbReference type="InterPro" id="IPR002932">
    <property type="entry name" value="Glu_synthdom"/>
</dbReference>
<proteinExistence type="inferred from homology"/>
<keyword evidence="15" id="KW-0003">3Fe-4S</keyword>
<dbReference type="InterPro" id="IPR013785">
    <property type="entry name" value="Aldolase_TIM"/>
</dbReference>
<comment type="pathway">
    <text evidence="3">Energy metabolism; nitrogen metabolism.</text>
</comment>
<dbReference type="GO" id="GO:0006537">
    <property type="term" value="P:glutamate biosynthetic process"/>
    <property type="evidence" value="ECO:0007669"/>
    <property type="project" value="UniProtKB-KW"/>
</dbReference>
<evidence type="ECO:0000256" key="6">
    <source>
        <dbReference type="ARBA" id="ARBA00022605"/>
    </source>
</evidence>
<keyword evidence="6" id="KW-0028">Amino-acid biosynthesis</keyword>
<evidence type="ECO:0000256" key="18">
    <source>
        <dbReference type="SAM" id="MobiDB-lite"/>
    </source>
</evidence>
<dbReference type="SUPFAM" id="SSF69336">
    <property type="entry name" value="Alpha subunit of glutamate synthase, C-terminal domain"/>
    <property type="match status" value="1"/>
</dbReference>